<organism evidence="1 2">
    <name type="scientific">Polycladospora coralii</name>
    <dbReference type="NCBI Taxonomy" id="2771432"/>
    <lineage>
        <taxon>Bacteria</taxon>
        <taxon>Bacillati</taxon>
        <taxon>Bacillota</taxon>
        <taxon>Bacilli</taxon>
        <taxon>Bacillales</taxon>
        <taxon>Thermoactinomycetaceae</taxon>
        <taxon>Polycladospora</taxon>
    </lineage>
</organism>
<gene>
    <name evidence="1" type="ORF">IC620_02295</name>
</gene>
<dbReference type="GO" id="GO:0032259">
    <property type="term" value="P:methylation"/>
    <property type="evidence" value="ECO:0007669"/>
    <property type="project" value="UniProtKB-KW"/>
</dbReference>
<dbReference type="RefSeq" id="WP_191138926.1">
    <property type="nucleotide sequence ID" value="NZ_JACXAG020000002.1"/>
</dbReference>
<dbReference type="PIRSF" id="PIRSF018637">
    <property type="entry name" value="TrmK"/>
    <property type="match status" value="1"/>
</dbReference>
<dbReference type="Proteomes" id="UP000661691">
    <property type="component" value="Unassembled WGS sequence"/>
</dbReference>
<dbReference type="SUPFAM" id="SSF53335">
    <property type="entry name" value="S-adenosyl-L-methionine-dependent methyltransferases"/>
    <property type="match status" value="1"/>
</dbReference>
<evidence type="ECO:0000313" key="1">
    <source>
        <dbReference type="EMBL" id="MBD1371189.1"/>
    </source>
</evidence>
<comment type="caution">
    <text evidence="1">The sequence shown here is derived from an EMBL/GenBank/DDBJ whole genome shotgun (WGS) entry which is preliminary data.</text>
</comment>
<reference evidence="1" key="1">
    <citation type="submission" date="2020-09" db="EMBL/GenBank/DDBJ databases">
        <title>A novel bacterium of genus Hazenella, isolated from South China Sea.</title>
        <authorList>
            <person name="Huang H."/>
            <person name="Mo K."/>
            <person name="Hu Y."/>
        </authorList>
    </citation>
    <scope>NUCLEOTIDE SEQUENCE</scope>
    <source>
        <strain evidence="1">IB182357</strain>
    </source>
</reference>
<dbReference type="Gene3D" id="1.10.287.1890">
    <property type="match status" value="1"/>
</dbReference>
<sequence length="234" mass="26749">MEEQYVISDRLKTIASYIPEHKRVADIGGDHALLLMYLAKRHQLQHGIVGELNEGPFQNAKTRVQAFQCDSLIDVRLGNGLSILSPHEVDVVVIAGMGGNLITQILEEGKPSLIGVHTLILQPNISSGLIRKWLVKNGFRIHQETIVKENDILYEIIVAIQETSDEIKPEILYDMGPMLWKERHPLLREKIEYEINSRKRVLNQLEKGKTAQAISRRQQIQNELYQWEEALTCL</sequence>
<keyword evidence="2" id="KW-1185">Reference proteome</keyword>
<protein>
    <submittedName>
        <fullName evidence="1">SAM-dependent methyltransferase</fullName>
    </submittedName>
</protein>
<dbReference type="AlphaFoldDB" id="A0A926RTH9"/>
<dbReference type="InterPro" id="IPR029063">
    <property type="entry name" value="SAM-dependent_MTases_sf"/>
</dbReference>
<keyword evidence="1" id="KW-0808">Transferase</keyword>
<proteinExistence type="predicted"/>
<dbReference type="PANTHER" id="PTHR38451:SF1">
    <property type="entry name" value="TRNA (ADENINE(22)-N(1))-METHYLTRANSFERASE"/>
    <property type="match status" value="1"/>
</dbReference>
<evidence type="ECO:0000313" key="2">
    <source>
        <dbReference type="Proteomes" id="UP000661691"/>
    </source>
</evidence>
<dbReference type="InterPro" id="IPR006901">
    <property type="entry name" value="TrmK"/>
</dbReference>
<dbReference type="Pfam" id="PF04816">
    <property type="entry name" value="TrmK"/>
    <property type="match status" value="1"/>
</dbReference>
<name>A0A926RTH9_9BACL</name>
<dbReference type="EMBL" id="JACXAH010000002">
    <property type="protein sequence ID" value="MBD1371189.1"/>
    <property type="molecule type" value="Genomic_DNA"/>
</dbReference>
<keyword evidence="1" id="KW-0489">Methyltransferase</keyword>
<dbReference type="PANTHER" id="PTHR38451">
    <property type="entry name" value="TRNA (ADENINE(22)-N(1))-METHYLTRANSFERASE"/>
    <property type="match status" value="1"/>
</dbReference>
<dbReference type="Gene3D" id="3.40.50.150">
    <property type="entry name" value="Vaccinia Virus protein VP39"/>
    <property type="match status" value="1"/>
</dbReference>
<dbReference type="GO" id="GO:0160105">
    <property type="term" value="F:tRNA (adenine(22)-N1)-methyltransferase activity"/>
    <property type="evidence" value="ECO:0007669"/>
    <property type="project" value="InterPro"/>
</dbReference>
<accession>A0A926RTH9</accession>